<gene>
    <name evidence="1" type="ORF">L6452_38684</name>
</gene>
<evidence type="ECO:0000313" key="1">
    <source>
        <dbReference type="EMBL" id="KAI3672589.1"/>
    </source>
</evidence>
<dbReference type="EMBL" id="CM042061">
    <property type="protein sequence ID" value="KAI3672589.1"/>
    <property type="molecule type" value="Genomic_DNA"/>
</dbReference>
<keyword evidence="2" id="KW-1185">Reference proteome</keyword>
<accession>A0ACB8XRD3</accession>
<evidence type="ECO:0000313" key="2">
    <source>
        <dbReference type="Proteomes" id="UP001055879"/>
    </source>
</evidence>
<reference evidence="2" key="1">
    <citation type="journal article" date="2022" name="Mol. Ecol. Resour.">
        <title>The genomes of chicory, endive, great burdock and yacon provide insights into Asteraceae palaeo-polyploidization history and plant inulin production.</title>
        <authorList>
            <person name="Fan W."/>
            <person name="Wang S."/>
            <person name="Wang H."/>
            <person name="Wang A."/>
            <person name="Jiang F."/>
            <person name="Liu H."/>
            <person name="Zhao H."/>
            <person name="Xu D."/>
            <person name="Zhang Y."/>
        </authorList>
    </citation>
    <scope>NUCLEOTIDE SEQUENCE [LARGE SCALE GENOMIC DNA]</scope>
    <source>
        <strain evidence="2">cv. Niubang</strain>
    </source>
</reference>
<organism evidence="1 2">
    <name type="scientific">Arctium lappa</name>
    <name type="common">Greater burdock</name>
    <name type="synonym">Lappa major</name>
    <dbReference type="NCBI Taxonomy" id="4217"/>
    <lineage>
        <taxon>Eukaryota</taxon>
        <taxon>Viridiplantae</taxon>
        <taxon>Streptophyta</taxon>
        <taxon>Embryophyta</taxon>
        <taxon>Tracheophyta</taxon>
        <taxon>Spermatophyta</taxon>
        <taxon>Magnoliopsida</taxon>
        <taxon>eudicotyledons</taxon>
        <taxon>Gunneridae</taxon>
        <taxon>Pentapetalae</taxon>
        <taxon>asterids</taxon>
        <taxon>campanulids</taxon>
        <taxon>Asterales</taxon>
        <taxon>Asteraceae</taxon>
        <taxon>Carduoideae</taxon>
        <taxon>Cardueae</taxon>
        <taxon>Arctiinae</taxon>
        <taxon>Arctium</taxon>
    </lineage>
</organism>
<reference evidence="1 2" key="2">
    <citation type="journal article" date="2022" name="Mol. Ecol. Resour.">
        <title>The genomes of chicory, endive, great burdock and yacon provide insights into Asteraceae paleo-polyploidization history and plant inulin production.</title>
        <authorList>
            <person name="Fan W."/>
            <person name="Wang S."/>
            <person name="Wang H."/>
            <person name="Wang A."/>
            <person name="Jiang F."/>
            <person name="Liu H."/>
            <person name="Zhao H."/>
            <person name="Xu D."/>
            <person name="Zhang Y."/>
        </authorList>
    </citation>
    <scope>NUCLEOTIDE SEQUENCE [LARGE SCALE GENOMIC DNA]</scope>
    <source>
        <strain evidence="2">cv. Niubang</strain>
    </source>
</reference>
<comment type="caution">
    <text evidence="1">The sequence shown here is derived from an EMBL/GenBank/DDBJ whole genome shotgun (WGS) entry which is preliminary data.</text>
</comment>
<name>A0ACB8XRD3_ARCLA</name>
<protein>
    <submittedName>
        <fullName evidence="1">Uncharacterized protein</fullName>
    </submittedName>
</protein>
<sequence length="111" mass="12502">MTSRDALSIGTDVKPPVLFKGEYEQWKDRFLDFIDRQKNGKNILTSIKEGPMPTVFEDISNEGNDSDGAPKSNRIEKGYAKLSDEQKNWFEADKTARSLLLQIVSSKSSVC</sequence>
<dbReference type="Proteomes" id="UP001055879">
    <property type="component" value="Linkage Group LG15"/>
</dbReference>
<proteinExistence type="predicted"/>